<organism evidence="1 2">
    <name type="scientific">Trichonephila clavipes</name>
    <name type="common">Golden silk orbweaver</name>
    <name type="synonym">Nephila clavipes</name>
    <dbReference type="NCBI Taxonomy" id="2585209"/>
    <lineage>
        <taxon>Eukaryota</taxon>
        <taxon>Metazoa</taxon>
        <taxon>Ecdysozoa</taxon>
        <taxon>Arthropoda</taxon>
        <taxon>Chelicerata</taxon>
        <taxon>Arachnida</taxon>
        <taxon>Araneae</taxon>
        <taxon>Araneomorphae</taxon>
        <taxon>Entelegynae</taxon>
        <taxon>Araneoidea</taxon>
        <taxon>Nephilidae</taxon>
        <taxon>Trichonephila</taxon>
    </lineage>
</organism>
<evidence type="ECO:0000313" key="1">
    <source>
        <dbReference type="EMBL" id="GFY34888.1"/>
    </source>
</evidence>
<name>A0A8X6WH38_TRICX</name>
<dbReference type="AlphaFoldDB" id="A0A8X6WH38"/>
<comment type="caution">
    <text evidence="1">The sequence shown here is derived from an EMBL/GenBank/DDBJ whole genome shotgun (WGS) entry which is preliminary data.</text>
</comment>
<accession>A0A8X6WH38</accession>
<evidence type="ECO:0000313" key="2">
    <source>
        <dbReference type="Proteomes" id="UP000887159"/>
    </source>
</evidence>
<reference evidence="1" key="1">
    <citation type="submission" date="2020-08" db="EMBL/GenBank/DDBJ databases">
        <title>Multicomponent nature underlies the extraordinary mechanical properties of spider dragline silk.</title>
        <authorList>
            <person name="Kono N."/>
            <person name="Nakamura H."/>
            <person name="Mori M."/>
            <person name="Yoshida Y."/>
            <person name="Ohtoshi R."/>
            <person name="Malay A.D."/>
            <person name="Moran D.A.P."/>
            <person name="Tomita M."/>
            <person name="Numata K."/>
            <person name="Arakawa K."/>
        </authorList>
    </citation>
    <scope>NUCLEOTIDE SEQUENCE</scope>
</reference>
<gene>
    <name evidence="1" type="ORF">TNCV_154611</name>
</gene>
<proteinExistence type="predicted"/>
<sequence length="95" mass="10524">MTIEKASKCGSVLPVATKCQRATRMIALIPIMPTDQVVLFSHFALQKSCKLDIARFEELPLDLLPVASIDSDTDDEDYGNCDIVDGCEFPLFDSR</sequence>
<keyword evidence="2" id="KW-1185">Reference proteome</keyword>
<dbReference type="EMBL" id="BMAU01021429">
    <property type="protein sequence ID" value="GFY34888.1"/>
    <property type="molecule type" value="Genomic_DNA"/>
</dbReference>
<protein>
    <submittedName>
        <fullName evidence="1">Uncharacterized protein</fullName>
    </submittedName>
</protein>
<dbReference type="Proteomes" id="UP000887159">
    <property type="component" value="Unassembled WGS sequence"/>
</dbReference>